<evidence type="ECO:0000259" key="2">
    <source>
        <dbReference type="SMART" id="SM00343"/>
    </source>
</evidence>
<dbReference type="PANTHER" id="PTHR47592:SF27">
    <property type="entry name" value="OS08G0421700 PROTEIN"/>
    <property type="match status" value="1"/>
</dbReference>
<feature type="region of interest" description="Disordered" evidence="1">
    <location>
        <begin position="1433"/>
        <end position="1459"/>
    </location>
</feature>
<feature type="domain" description="CCHC-type" evidence="2">
    <location>
        <begin position="384"/>
        <end position="400"/>
    </location>
</feature>
<evidence type="ECO:0000256" key="1">
    <source>
        <dbReference type="SAM" id="MobiDB-lite"/>
    </source>
</evidence>
<feature type="domain" description="CCHC-type" evidence="2">
    <location>
        <begin position="1467"/>
        <end position="1482"/>
    </location>
</feature>
<dbReference type="Proteomes" id="UP001231189">
    <property type="component" value="Unassembled WGS sequence"/>
</dbReference>
<feature type="region of interest" description="Disordered" evidence="1">
    <location>
        <begin position="1027"/>
        <end position="1062"/>
    </location>
</feature>
<organism evidence="3 4">
    <name type="scientific">Lolium multiflorum</name>
    <name type="common">Italian ryegrass</name>
    <name type="synonym">Lolium perenne subsp. multiflorum</name>
    <dbReference type="NCBI Taxonomy" id="4521"/>
    <lineage>
        <taxon>Eukaryota</taxon>
        <taxon>Viridiplantae</taxon>
        <taxon>Streptophyta</taxon>
        <taxon>Embryophyta</taxon>
        <taxon>Tracheophyta</taxon>
        <taxon>Spermatophyta</taxon>
        <taxon>Magnoliopsida</taxon>
        <taxon>Liliopsida</taxon>
        <taxon>Poales</taxon>
        <taxon>Poaceae</taxon>
        <taxon>BOP clade</taxon>
        <taxon>Pooideae</taxon>
        <taxon>Poodae</taxon>
        <taxon>Poeae</taxon>
        <taxon>Poeae Chloroplast Group 2 (Poeae type)</taxon>
        <taxon>Loliodinae</taxon>
        <taxon>Loliinae</taxon>
        <taxon>Lolium</taxon>
    </lineage>
</organism>
<feature type="region of interest" description="Disordered" evidence="1">
    <location>
        <begin position="324"/>
        <end position="376"/>
    </location>
</feature>
<dbReference type="EMBL" id="JAUUTY010000001">
    <property type="protein sequence ID" value="KAK1691815.1"/>
    <property type="molecule type" value="Genomic_DNA"/>
</dbReference>
<feature type="domain" description="CCHC-type" evidence="2">
    <location>
        <begin position="752"/>
        <end position="768"/>
    </location>
</feature>
<reference evidence="3" key="1">
    <citation type="submission" date="2023-07" db="EMBL/GenBank/DDBJ databases">
        <title>A chromosome-level genome assembly of Lolium multiflorum.</title>
        <authorList>
            <person name="Chen Y."/>
            <person name="Copetti D."/>
            <person name="Kolliker R."/>
            <person name="Studer B."/>
        </authorList>
    </citation>
    <scope>NUCLEOTIDE SEQUENCE</scope>
    <source>
        <strain evidence="3">02402/16</strain>
        <tissue evidence="3">Leaf</tissue>
    </source>
</reference>
<proteinExistence type="predicted"/>
<feature type="region of interest" description="Disordered" evidence="1">
    <location>
        <begin position="718"/>
        <end position="739"/>
    </location>
</feature>
<dbReference type="InterPro" id="IPR054722">
    <property type="entry name" value="PolX-like_BBD"/>
</dbReference>
<feature type="domain" description="CCHC-type" evidence="2">
    <location>
        <begin position="1070"/>
        <end position="1086"/>
    </location>
</feature>
<protein>
    <recommendedName>
        <fullName evidence="2">CCHC-type domain-containing protein</fullName>
    </recommendedName>
</protein>
<dbReference type="GO" id="GO:0008270">
    <property type="term" value="F:zinc ion binding"/>
    <property type="evidence" value="ECO:0007669"/>
    <property type="project" value="InterPro"/>
</dbReference>
<dbReference type="CDD" id="cd09272">
    <property type="entry name" value="RNase_HI_RT_Ty1"/>
    <property type="match status" value="1"/>
</dbReference>
<dbReference type="SMART" id="SM00343">
    <property type="entry name" value="ZnF_C2HC"/>
    <property type="match status" value="4"/>
</dbReference>
<name>A0AAD8TTG9_LOLMU</name>
<evidence type="ECO:0000313" key="4">
    <source>
        <dbReference type="Proteomes" id="UP001231189"/>
    </source>
</evidence>
<feature type="region of interest" description="Disordered" evidence="1">
    <location>
        <begin position="1"/>
        <end position="24"/>
    </location>
</feature>
<sequence>MSPCRARRASVPNRRFPRSGLPGGIGSIWESPSWRTKMVQGRHPAPAPPAPPLGPVAAYGAIEDDVVDEGACSRGGGRGFGEHSSTTADFDIDTEADDYFPNDDFFPDISNLFSDMALNGDNTTAGSSSGPHYSPVSFASSLKPPPFEGVNYKRWRARAILWLTTMRCFDATKGKPEGELTPLEEKAFEDADTLLRGAIISVLGENIVDSYLSISTGKDMWDAIEAKFGVSDAGSELYVMEQFYDFKMTNERSIVEQAHEIQSIAKELEQFTCVLPDKFIAGGIIAKLPPSWRNFATSLKHKRQEFSTTDLIGSLDVEEKARAKDTRARGVEGGSSANVVQKKNFQSYKSKNKNKYDGKGKFDGKNKASQSTNFKRKTDKKKGVCHVCGDPDHWAPNCPNRFDKRQQGKGGKTANVVIGGDEMKVAGTSSVLMGNGSHATVRGVEAYASPDADYWKEAVRRCKWVFKKKLRPDGTIEKYKARLVAKGYTQKEGEDFFDTHYSPVSFASSLKPPPFEGVNYKRWRARAILWLTTMRCFDATKGKPEGELTPLEEKAFEDADTLLRGAIISVLGENIVESYLSISTGKDMWNTIEAKFGVSDAGSELYVMEQFYDFKMTNERSIVEQAHEIQSIAKELDQFTCVLPDKFIAGGIIAKLPPSWRNFATSLKHKRQEFSTTDLIGSLDVEEKARAKDTRVRGVEGGSSANVVQKKNFQSYKSKNKNKYDGKGKFDGKNNATQSTNFKRKTDKKKGVCHVCGDPDHWAPNCPNRFDKRQQGKGGKTANVVIGDTEMKDAGYGRRDFLRADGKRLACYCSWCWHYSPVSFASSLKPPPFEGVNYKRWRARAILWLTTMRCFDATKGKPEGELTPLEEKAFEDADTLLRGAIISVLGENIVESYLSISTGKDMWNTIEAKFGVSDAGSELYVMEQFYDFKMTNERSIVEQAHEIQSIAKELEQFTCVLPDKFIAGGIIAKLPPSWRNFATSLKHKRQEFSTTDLIGSLDVEEKARAKDTRVRGVEGGSSANVVQKKNFQSYKSKNKNKYDGKGKFDGKNNASQSTNFKRKTDKKKGVCHVCGDPDHWAPNCPNRFDKRQQGKGGKTANVVIGDTEMKDAGYGRRDFLRADGNGSHATVRGVEAYASPDADYWKEAVRRCKWVFKKKLRPDGTIEKYKARLVAKGYTQKEELCAAAQDFSIPSRRAPLDGTAGLRNPVSCDPIRERGDKVFVERSSATARHRTSTNYFPNDDFFPDISNLFSDMALNGDNTTAGSSSGPHYSPVSFASSLKPPPFEGVNYKRWRARAILWLTTMRCFDATKGKPEGELTPLEEKAFEDADTLLRGAIISVLGENIVESYLSISTGKDMWDAIEAKFGVSDAGSELYVMEQFYDFKMTNERSIVEQAHEIQSIAKELEQFTCVEGGSSANVVQKKNFQSYKSKNKNKYDGKGKFDGKNKASQSTNFKRKTDKKKGVCHCGDPDHWAPNCPNRFDKRQQGKGGKTANVVIGDTEMKDAGYGRGTSSVLMGNGSHATVRGVGTVDLKFIGEDRALKNVHHVPSINKNLVSGSLLCRDGYKIVFESNKFVLSKFGTFVGKGYECGEAYASPDADYWKEAVRRCKWVFKKKLRPDGTIEKYKARLVAKGYTQKEGEDFFDTATRPDIAFAVSKLSRFVSNPGDDQWHALERVMHYLKGTASYGIHYTGYPRVLEGYSDSNWISDADEIKATSGYVFTLGGGAVSWKSCKQTILTRSTMEAELTALDTSTVEAEWLRELLMNLPVVEKPIPAIPMNCDNQTVIIKVNSSKDNMKSSRHVKRRLKSVRKMRNSGVIALDYIHTSRNLADPFTKGLSRNVIDNASKEMGHSSLEIHYETQHHMRLPLGSRVLRRRSRLLHPVYRRAPLDGTAGLRNPVSCDPVRERGDKVFGERSSATADFDIDTEANDYFSNDDFFPDISNLFSDMALNGDNTTAGSSSGPKHIALINLFRLVAPLLYGDLHD</sequence>
<dbReference type="GO" id="GO:0003676">
    <property type="term" value="F:nucleic acid binding"/>
    <property type="evidence" value="ECO:0007669"/>
    <property type="project" value="InterPro"/>
</dbReference>
<gene>
    <name evidence="3" type="ORF">QYE76_008512</name>
</gene>
<dbReference type="InterPro" id="IPR036875">
    <property type="entry name" value="Znf_CCHC_sf"/>
</dbReference>
<feature type="compositionally biased region" description="Basic and acidic residues" evidence="1">
    <location>
        <begin position="1437"/>
        <end position="1449"/>
    </location>
</feature>
<dbReference type="SUPFAM" id="SSF57756">
    <property type="entry name" value="Retrovirus zinc finger-like domains"/>
    <property type="match status" value="3"/>
</dbReference>
<feature type="compositionally biased region" description="Basic and acidic residues" evidence="1">
    <location>
        <begin position="354"/>
        <end position="366"/>
    </location>
</feature>
<comment type="caution">
    <text evidence="3">The sequence shown here is derived from an EMBL/GenBank/DDBJ whole genome shotgun (WGS) entry which is preliminary data.</text>
</comment>
<dbReference type="InterPro" id="IPR001878">
    <property type="entry name" value="Znf_CCHC"/>
</dbReference>
<feature type="compositionally biased region" description="Basic and acidic residues" evidence="1">
    <location>
        <begin position="1040"/>
        <end position="1050"/>
    </location>
</feature>
<feature type="compositionally biased region" description="Polar residues" evidence="1">
    <location>
        <begin position="335"/>
        <end position="349"/>
    </location>
</feature>
<dbReference type="PANTHER" id="PTHR47592">
    <property type="entry name" value="PBF68 PROTEIN"/>
    <property type="match status" value="1"/>
</dbReference>
<dbReference type="Pfam" id="PF22936">
    <property type="entry name" value="Pol_BBD"/>
    <property type="match status" value="1"/>
</dbReference>
<keyword evidence="4" id="KW-1185">Reference proteome</keyword>
<dbReference type="Pfam" id="PF14223">
    <property type="entry name" value="Retrotran_gag_2"/>
    <property type="match status" value="4"/>
</dbReference>
<evidence type="ECO:0000313" key="3">
    <source>
        <dbReference type="EMBL" id="KAK1691815.1"/>
    </source>
</evidence>
<feature type="compositionally biased region" description="Basic and acidic residues" evidence="1">
    <location>
        <begin position="722"/>
        <end position="732"/>
    </location>
</feature>
<accession>A0AAD8TTG9</accession>